<feature type="compositionally biased region" description="Basic residues" evidence="1">
    <location>
        <begin position="1"/>
        <end position="11"/>
    </location>
</feature>
<evidence type="ECO:0000313" key="3">
    <source>
        <dbReference type="Proteomes" id="UP000009183"/>
    </source>
</evidence>
<dbReference type="EMBL" id="FN596264">
    <property type="protein sequence ID" value="CCB58955.1"/>
    <property type="molecule type" value="Genomic_DNA"/>
</dbReference>
<dbReference type="AlphaFoldDB" id="F6HW91"/>
<accession>F6HW91</accession>
<evidence type="ECO:0000256" key="1">
    <source>
        <dbReference type="SAM" id="MobiDB-lite"/>
    </source>
</evidence>
<dbReference type="PaxDb" id="29760-VIT_18s0166g00220.t01"/>
<dbReference type="Proteomes" id="UP000009183">
    <property type="component" value="Chromosome 18"/>
</dbReference>
<keyword evidence="3" id="KW-1185">Reference proteome</keyword>
<name>F6HW91_VITVI</name>
<dbReference type="HOGENOM" id="CLU_3145546_0_0_1"/>
<protein>
    <submittedName>
        <fullName evidence="2">Uncharacterized protein</fullName>
    </submittedName>
</protein>
<dbReference type="InParanoid" id="F6HW91"/>
<evidence type="ECO:0000313" key="2">
    <source>
        <dbReference type="EMBL" id="CCB58955.1"/>
    </source>
</evidence>
<sequence>MTGRKTKKRRERNRDGSSENPRTKKSHRHKPNERLQLPSMPTVGVVLHQ</sequence>
<feature type="region of interest" description="Disordered" evidence="1">
    <location>
        <begin position="1"/>
        <end position="49"/>
    </location>
</feature>
<gene>
    <name evidence="2" type="ordered locus">VIT_18s0166g00220</name>
</gene>
<reference evidence="3" key="1">
    <citation type="journal article" date="2007" name="Nature">
        <title>The grapevine genome sequence suggests ancestral hexaploidization in major angiosperm phyla.</title>
        <authorList>
            <consortium name="The French-Italian Public Consortium for Grapevine Genome Characterization."/>
            <person name="Jaillon O."/>
            <person name="Aury J.-M."/>
            <person name="Noel B."/>
            <person name="Policriti A."/>
            <person name="Clepet C."/>
            <person name="Casagrande A."/>
            <person name="Choisne N."/>
            <person name="Aubourg S."/>
            <person name="Vitulo N."/>
            <person name="Jubin C."/>
            <person name="Vezzi A."/>
            <person name="Legeai F."/>
            <person name="Hugueney P."/>
            <person name="Dasilva C."/>
            <person name="Horner D."/>
            <person name="Mica E."/>
            <person name="Jublot D."/>
            <person name="Poulain J."/>
            <person name="Bruyere C."/>
            <person name="Billault A."/>
            <person name="Segurens B."/>
            <person name="Gouyvenoux M."/>
            <person name="Ugarte E."/>
            <person name="Cattonaro F."/>
            <person name="Anthouard V."/>
            <person name="Vico V."/>
            <person name="Del Fabbro C."/>
            <person name="Alaux M."/>
            <person name="Di Gaspero G."/>
            <person name="Dumas V."/>
            <person name="Felice N."/>
            <person name="Paillard S."/>
            <person name="Juman I."/>
            <person name="Moroldo M."/>
            <person name="Scalabrin S."/>
            <person name="Canaguier A."/>
            <person name="Le Clainche I."/>
            <person name="Malacrida G."/>
            <person name="Durand E."/>
            <person name="Pesole G."/>
            <person name="Laucou V."/>
            <person name="Chatelet P."/>
            <person name="Merdinoglu D."/>
            <person name="Delledonne M."/>
            <person name="Pezzotti M."/>
            <person name="Lecharny A."/>
            <person name="Scarpelli C."/>
            <person name="Artiguenave F."/>
            <person name="Pe M.E."/>
            <person name="Valle G."/>
            <person name="Morgante M."/>
            <person name="Caboche M."/>
            <person name="Adam-Blondon A.-F."/>
            <person name="Weissenbach J."/>
            <person name="Quetier F."/>
            <person name="Wincker P."/>
        </authorList>
    </citation>
    <scope>NUCLEOTIDE SEQUENCE [LARGE SCALE GENOMIC DNA]</scope>
    <source>
        <strain evidence="3">cv. Pinot noir / PN40024</strain>
    </source>
</reference>
<organism evidence="2 3">
    <name type="scientific">Vitis vinifera</name>
    <name type="common">Grape</name>
    <dbReference type="NCBI Taxonomy" id="29760"/>
    <lineage>
        <taxon>Eukaryota</taxon>
        <taxon>Viridiplantae</taxon>
        <taxon>Streptophyta</taxon>
        <taxon>Embryophyta</taxon>
        <taxon>Tracheophyta</taxon>
        <taxon>Spermatophyta</taxon>
        <taxon>Magnoliopsida</taxon>
        <taxon>eudicotyledons</taxon>
        <taxon>Gunneridae</taxon>
        <taxon>Pentapetalae</taxon>
        <taxon>rosids</taxon>
        <taxon>Vitales</taxon>
        <taxon>Vitaceae</taxon>
        <taxon>Viteae</taxon>
        <taxon>Vitis</taxon>
    </lineage>
</organism>
<proteinExistence type="predicted"/>